<dbReference type="EC" id="1.8.5.1" evidence="2"/>
<dbReference type="FunFam" id="1.20.1050.10:FF:000009">
    <property type="entry name" value="Glutathione S-transferase omega-1"/>
    <property type="match status" value="1"/>
</dbReference>
<organism evidence="11 12">
    <name type="scientific">Cyphomyrmex costatus</name>
    <dbReference type="NCBI Taxonomy" id="456900"/>
    <lineage>
        <taxon>Eukaryota</taxon>
        <taxon>Metazoa</taxon>
        <taxon>Ecdysozoa</taxon>
        <taxon>Arthropoda</taxon>
        <taxon>Hexapoda</taxon>
        <taxon>Insecta</taxon>
        <taxon>Pterygota</taxon>
        <taxon>Neoptera</taxon>
        <taxon>Endopterygota</taxon>
        <taxon>Hymenoptera</taxon>
        <taxon>Apocrita</taxon>
        <taxon>Aculeata</taxon>
        <taxon>Formicoidea</taxon>
        <taxon>Formicidae</taxon>
        <taxon>Myrmicinae</taxon>
        <taxon>Cyphomyrmex</taxon>
    </lineage>
</organism>
<dbReference type="InterPro" id="IPR004045">
    <property type="entry name" value="Glutathione_S-Trfase_N"/>
</dbReference>
<dbReference type="Gene3D" id="3.40.30.10">
    <property type="entry name" value="Glutaredoxin"/>
    <property type="match status" value="1"/>
</dbReference>
<accession>A0A195CML3</accession>
<dbReference type="Pfam" id="PF13417">
    <property type="entry name" value="GST_N_3"/>
    <property type="match status" value="1"/>
</dbReference>
<evidence type="ECO:0000256" key="3">
    <source>
        <dbReference type="ARBA" id="ARBA00013060"/>
    </source>
</evidence>
<dbReference type="InterPro" id="IPR005442">
    <property type="entry name" value="GST_omega"/>
</dbReference>
<dbReference type="SUPFAM" id="SSF47616">
    <property type="entry name" value="GST C-terminal domain-like"/>
    <property type="match status" value="1"/>
</dbReference>
<dbReference type="PROSITE" id="PS50405">
    <property type="entry name" value="GST_CTER"/>
    <property type="match status" value="1"/>
</dbReference>
<dbReference type="FunFam" id="3.40.30.10:FF:000123">
    <property type="entry name" value="Glutathione transferase o1"/>
    <property type="match status" value="1"/>
</dbReference>
<dbReference type="SFLD" id="SFLDS00019">
    <property type="entry name" value="Glutathione_Transferase_(cytos"/>
    <property type="match status" value="1"/>
</dbReference>
<comment type="similarity">
    <text evidence="1">Belongs to the GST superfamily. Omega family.</text>
</comment>
<evidence type="ECO:0000256" key="6">
    <source>
        <dbReference type="ARBA" id="ARBA00032681"/>
    </source>
</evidence>
<keyword evidence="11" id="KW-0808">Transferase</keyword>
<sequence length="244" mass="28609">MNFLHLANGSEKPAEVKGRARLYGMLYCPYVLRVHHVLNFKQIPYDIININLQNKPQWFLQINPVGKVPVYIDSDGAIVTESVTVANYLDEKYPEPPLYNDETKSRDLELIDHFSKFVSMITNIIFEENKRPFEEILTEVMNILQKYEDELDVRKTTLFGGSNPGMLDILMWPWFDIGKALVLLHKQHANVERYKKRFPNIMKWADGMKIQPFVLKYRCSYKKLAKFLEAVKTKTVDYDNINDI</sequence>
<keyword evidence="4" id="KW-0560">Oxidoreductase</keyword>
<dbReference type="Pfam" id="PF00043">
    <property type="entry name" value="GST_C"/>
    <property type="match status" value="1"/>
</dbReference>
<dbReference type="InterPro" id="IPR010987">
    <property type="entry name" value="Glutathione-S-Trfase_C-like"/>
</dbReference>
<dbReference type="GO" id="GO:0045174">
    <property type="term" value="F:glutathione dehydrogenase (ascorbate) activity"/>
    <property type="evidence" value="ECO:0007669"/>
    <property type="project" value="UniProtKB-EC"/>
</dbReference>
<evidence type="ECO:0000259" key="10">
    <source>
        <dbReference type="PROSITE" id="PS50405"/>
    </source>
</evidence>
<dbReference type="GO" id="GO:0006749">
    <property type="term" value="P:glutathione metabolic process"/>
    <property type="evidence" value="ECO:0007669"/>
    <property type="project" value="TreeGrafter"/>
</dbReference>
<dbReference type="Gene3D" id="1.20.1050.10">
    <property type="match status" value="1"/>
</dbReference>
<keyword evidence="12" id="KW-1185">Reference proteome</keyword>
<comment type="catalytic activity">
    <reaction evidence="7">
        <text>methylarsonate + 2 glutathione + H(+) = methylarsonous acid + glutathione disulfide + H2O</text>
        <dbReference type="Rhea" id="RHEA:15969"/>
        <dbReference type="ChEBI" id="CHEBI:15377"/>
        <dbReference type="ChEBI" id="CHEBI:15378"/>
        <dbReference type="ChEBI" id="CHEBI:17826"/>
        <dbReference type="ChEBI" id="CHEBI:33409"/>
        <dbReference type="ChEBI" id="CHEBI:57925"/>
        <dbReference type="ChEBI" id="CHEBI:58297"/>
        <dbReference type="EC" id="1.20.4.2"/>
    </reaction>
</comment>
<dbReference type="GO" id="GO:0005737">
    <property type="term" value="C:cytoplasm"/>
    <property type="evidence" value="ECO:0007669"/>
    <property type="project" value="InterPro"/>
</dbReference>
<dbReference type="PROSITE" id="PS50404">
    <property type="entry name" value="GST_NTER"/>
    <property type="match status" value="1"/>
</dbReference>
<dbReference type="GO" id="GO:0050610">
    <property type="term" value="F:methylarsonate reductase activity"/>
    <property type="evidence" value="ECO:0007669"/>
    <property type="project" value="UniProtKB-EC"/>
</dbReference>
<dbReference type="AlphaFoldDB" id="A0A195CML3"/>
<evidence type="ECO:0000256" key="1">
    <source>
        <dbReference type="ARBA" id="ARBA00011067"/>
    </source>
</evidence>
<dbReference type="InterPro" id="IPR040079">
    <property type="entry name" value="Glutathione_S-Trfase"/>
</dbReference>
<dbReference type="Proteomes" id="UP000078542">
    <property type="component" value="Unassembled WGS sequence"/>
</dbReference>
<dbReference type="InterPro" id="IPR004046">
    <property type="entry name" value="GST_C"/>
</dbReference>
<evidence type="ECO:0000313" key="11">
    <source>
        <dbReference type="EMBL" id="KYN01309.1"/>
    </source>
</evidence>
<feature type="domain" description="GST N-terminal" evidence="9">
    <location>
        <begin position="18"/>
        <end position="97"/>
    </location>
</feature>
<dbReference type="EMBL" id="KQ977622">
    <property type="protein sequence ID" value="KYN01309.1"/>
    <property type="molecule type" value="Genomic_DNA"/>
</dbReference>
<dbReference type="PANTHER" id="PTHR43968:SF6">
    <property type="entry name" value="GLUTATHIONE S-TRANSFERASE OMEGA"/>
    <property type="match status" value="1"/>
</dbReference>
<dbReference type="OrthoDB" id="4951845at2759"/>
<evidence type="ECO:0000256" key="2">
    <source>
        <dbReference type="ARBA" id="ARBA00012436"/>
    </source>
</evidence>
<reference evidence="11 12" key="1">
    <citation type="submission" date="2016-03" db="EMBL/GenBank/DDBJ databases">
        <title>Cyphomyrmex costatus WGS genome.</title>
        <authorList>
            <person name="Nygaard S."/>
            <person name="Hu H."/>
            <person name="Boomsma J."/>
            <person name="Zhang G."/>
        </authorList>
    </citation>
    <scope>NUCLEOTIDE SEQUENCE [LARGE SCALE GENOMIC DNA]</scope>
    <source>
        <strain evidence="11">MS0001</strain>
        <tissue evidence="11">Whole body</tissue>
    </source>
</reference>
<dbReference type="EC" id="1.20.4.2" evidence="3"/>
<evidence type="ECO:0000259" key="9">
    <source>
        <dbReference type="PROSITE" id="PS50404"/>
    </source>
</evidence>
<evidence type="ECO:0000256" key="4">
    <source>
        <dbReference type="ARBA" id="ARBA00023002"/>
    </source>
</evidence>
<dbReference type="PANTHER" id="PTHR43968">
    <property type="match status" value="1"/>
</dbReference>
<evidence type="ECO:0000313" key="12">
    <source>
        <dbReference type="Proteomes" id="UP000078542"/>
    </source>
</evidence>
<dbReference type="InterPro" id="IPR036249">
    <property type="entry name" value="Thioredoxin-like_sf"/>
</dbReference>
<evidence type="ECO:0000256" key="8">
    <source>
        <dbReference type="ARBA" id="ARBA00049544"/>
    </source>
</evidence>
<dbReference type="InterPro" id="IPR050983">
    <property type="entry name" value="GST_Omega/HSP26"/>
</dbReference>
<evidence type="ECO:0000256" key="5">
    <source>
        <dbReference type="ARBA" id="ARBA00032186"/>
    </source>
</evidence>
<proteinExistence type="inferred from homology"/>
<dbReference type="GO" id="GO:0004364">
    <property type="term" value="F:glutathione transferase activity"/>
    <property type="evidence" value="ECO:0007669"/>
    <property type="project" value="InterPro"/>
</dbReference>
<protein>
    <recommendedName>
        <fullName evidence="5">Glutathione-dependent dehydroascorbate reductase</fullName>
        <ecNumber evidence="3">1.20.4.2</ecNumber>
        <ecNumber evidence="2">1.8.5.1</ecNumber>
    </recommendedName>
    <alternativeName>
        <fullName evidence="6">Monomethylarsonic acid reductase</fullName>
    </alternativeName>
</protein>
<name>A0A195CML3_9HYME</name>
<dbReference type="PRINTS" id="PR01625">
    <property type="entry name" value="GSTRNSFRASEO"/>
</dbReference>
<dbReference type="SUPFAM" id="SSF52833">
    <property type="entry name" value="Thioredoxin-like"/>
    <property type="match status" value="1"/>
</dbReference>
<feature type="domain" description="GST C-terminal" evidence="10">
    <location>
        <begin position="100"/>
        <end position="228"/>
    </location>
</feature>
<evidence type="ECO:0000256" key="7">
    <source>
        <dbReference type="ARBA" id="ARBA00048353"/>
    </source>
</evidence>
<gene>
    <name evidence="11" type="ORF">ALC62_07928</name>
</gene>
<dbReference type="STRING" id="456900.A0A195CML3"/>
<dbReference type="InterPro" id="IPR036282">
    <property type="entry name" value="Glutathione-S-Trfase_C_sf"/>
</dbReference>
<comment type="catalytic activity">
    <reaction evidence="8">
        <text>L-dehydroascorbate + 2 glutathione = glutathione disulfide + L-ascorbate</text>
        <dbReference type="Rhea" id="RHEA:24424"/>
        <dbReference type="ChEBI" id="CHEBI:38290"/>
        <dbReference type="ChEBI" id="CHEBI:57925"/>
        <dbReference type="ChEBI" id="CHEBI:58297"/>
        <dbReference type="ChEBI" id="CHEBI:58539"/>
        <dbReference type="EC" id="1.8.5.1"/>
    </reaction>
</comment>
<dbReference type="SFLD" id="SFLDG00358">
    <property type="entry name" value="Main_(cytGST)"/>
    <property type="match status" value="1"/>
</dbReference>
<dbReference type="KEGG" id="ccoa:108775169"/>